<dbReference type="InterPro" id="IPR003594">
    <property type="entry name" value="HATPase_dom"/>
</dbReference>
<evidence type="ECO:0000256" key="2">
    <source>
        <dbReference type="ARBA" id="ARBA00004651"/>
    </source>
</evidence>
<dbReference type="PANTHER" id="PTHR44936:SF10">
    <property type="entry name" value="SENSOR PROTEIN RSTB"/>
    <property type="match status" value="1"/>
</dbReference>
<dbReference type="CDD" id="cd06225">
    <property type="entry name" value="HAMP"/>
    <property type="match status" value="1"/>
</dbReference>
<name>A0A4V6MFV9_9BACT</name>
<keyword evidence="10" id="KW-0812">Transmembrane</keyword>
<dbReference type="GO" id="GO:0005524">
    <property type="term" value="F:ATP binding"/>
    <property type="evidence" value="ECO:0007669"/>
    <property type="project" value="UniProtKB-KW"/>
</dbReference>
<evidence type="ECO:0000256" key="5">
    <source>
        <dbReference type="ARBA" id="ARBA00022553"/>
    </source>
</evidence>
<dbReference type="SUPFAM" id="SSF47384">
    <property type="entry name" value="Homodimeric domain of signal transducing histidine kinase"/>
    <property type="match status" value="1"/>
</dbReference>
<evidence type="ECO:0000256" key="3">
    <source>
        <dbReference type="ARBA" id="ARBA00012438"/>
    </source>
</evidence>
<feature type="domain" description="HAMP" evidence="12">
    <location>
        <begin position="298"/>
        <end position="350"/>
    </location>
</feature>
<dbReference type="SUPFAM" id="SSF55874">
    <property type="entry name" value="ATPase domain of HSP90 chaperone/DNA topoisomerase II/histidine kinase"/>
    <property type="match status" value="1"/>
</dbReference>
<dbReference type="GO" id="GO:0005886">
    <property type="term" value="C:plasma membrane"/>
    <property type="evidence" value="ECO:0007669"/>
    <property type="project" value="UniProtKB-SubCell"/>
</dbReference>
<dbReference type="Gene3D" id="3.30.565.10">
    <property type="entry name" value="Histidine kinase-like ATPase, C-terminal domain"/>
    <property type="match status" value="1"/>
</dbReference>
<dbReference type="CDD" id="cd00082">
    <property type="entry name" value="HisKA"/>
    <property type="match status" value="1"/>
</dbReference>
<feature type="domain" description="Histidine kinase" evidence="11">
    <location>
        <begin position="367"/>
        <end position="579"/>
    </location>
</feature>
<evidence type="ECO:0000256" key="4">
    <source>
        <dbReference type="ARBA" id="ARBA00022475"/>
    </source>
</evidence>
<dbReference type="PROSITE" id="PS50109">
    <property type="entry name" value="HIS_KIN"/>
    <property type="match status" value="1"/>
</dbReference>
<dbReference type="SMART" id="SM00388">
    <property type="entry name" value="HisKA"/>
    <property type="match status" value="1"/>
</dbReference>
<keyword evidence="4" id="KW-1003">Cell membrane</keyword>
<keyword evidence="7" id="KW-0547">Nucleotide-binding</keyword>
<keyword evidence="8 13" id="KW-0418">Kinase</keyword>
<dbReference type="Pfam" id="PF00672">
    <property type="entry name" value="HAMP"/>
    <property type="match status" value="1"/>
</dbReference>
<keyword evidence="6" id="KW-0808">Transferase</keyword>
<dbReference type="EC" id="2.7.13.3" evidence="3"/>
<gene>
    <name evidence="13" type="ORF">BDD14_3911</name>
</gene>
<comment type="caution">
    <text evidence="13">The sequence shown here is derived from an EMBL/GenBank/DDBJ whole genome shotgun (WGS) entry which is preliminary data.</text>
</comment>
<dbReference type="RefSeq" id="WP_242618052.1">
    <property type="nucleotide sequence ID" value="NZ_SHKW01000001.1"/>
</dbReference>
<dbReference type="InterPro" id="IPR003660">
    <property type="entry name" value="HAMP_dom"/>
</dbReference>
<dbReference type="Gene3D" id="6.10.340.10">
    <property type="match status" value="1"/>
</dbReference>
<comment type="subcellular location">
    <subcellularLocation>
        <location evidence="2">Cell membrane</location>
        <topology evidence="2">Multi-pass membrane protein</topology>
    </subcellularLocation>
</comment>
<sequence>MLSDRHGPGIRTRVLLLASLILIVAATTCSSLFIIRNKLRQRAREILAQELQNSVATFQDLEARRLTTLERENALLASLPSLKALMTTSDARTIADGALDFWKTSGNDLFALADADGTILAANTVEVEGDVLKRDLQNQIEDPAKHYLISGGHMYEYSVRPLYFGSEKTGTLLGHVISGYAIDQLFLVEIGRGAGAEAAFVTGNTLAVTTLPGEKQGALQHSIPSLSHSSELIIRAGRERFLTISRDLTAEAGFPLRLVIMKSFDATDRAEREINRLVFATGMLAMLAGAVLMLLLARMVTRPLEQLATGVRAFGEGNPRYSLPRDGTQEVRYLSHVFAQMRDEIQKTNRALLESERLATIGRMASSVSHDLRHYLAAVYANAEFLASPLLPSNERAELFEEIRLAVNGTTDMLDTLLIFGRTGAGMQRLPMTMESLLDRAVALVRTHPDTEGVTLRVEKSSDDTTAALDAKQMERALYNLLLNACQSARQSTGGREVVASVSSDQTTVSVSITDSGPGVAEGIRESLFDPFVSQGKQKGTGLGLTLAWSVAREHGGDVKLVSSRSGRTIFRLMVSRQMSPAPTTPRSTLLTP</sequence>
<reference evidence="13 14" key="1">
    <citation type="submission" date="2019-02" db="EMBL/GenBank/DDBJ databases">
        <title>Genomic Encyclopedia of Archaeal and Bacterial Type Strains, Phase II (KMG-II): from individual species to whole genera.</title>
        <authorList>
            <person name="Goeker M."/>
        </authorList>
    </citation>
    <scope>NUCLEOTIDE SEQUENCE [LARGE SCALE GENOMIC DNA]</scope>
    <source>
        <strain evidence="13 14">DSM 18101</strain>
    </source>
</reference>
<dbReference type="Pfam" id="PF02518">
    <property type="entry name" value="HATPase_c"/>
    <property type="match status" value="1"/>
</dbReference>
<dbReference type="PROSITE" id="PS50885">
    <property type="entry name" value="HAMP"/>
    <property type="match status" value="1"/>
</dbReference>
<keyword evidence="9" id="KW-0067">ATP-binding</keyword>
<dbReference type="EMBL" id="SHKW01000001">
    <property type="protein sequence ID" value="RZU42346.1"/>
    <property type="molecule type" value="Genomic_DNA"/>
</dbReference>
<evidence type="ECO:0000256" key="9">
    <source>
        <dbReference type="ARBA" id="ARBA00022840"/>
    </source>
</evidence>
<dbReference type="InterPro" id="IPR036097">
    <property type="entry name" value="HisK_dim/P_sf"/>
</dbReference>
<protein>
    <recommendedName>
        <fullName evidence="3">histidine kinase</fullName>
        <ecNumber evidence="3">2.7.13.3</ecNumber>
    </recommendedName>
</protein>
<evidence type="ECO:0000313" key="13">
    <source>
        <dbReference type="EMBL" id="RZU42346.1"/>
    </source>
</evidence>
<dbReference type="InterPro" id="IPR004358">
    <property type="entry name" value="Sig_transdc_His_kin-like_C"/>
</dbReference>
<dbReference type="GO" id="GO:0000155">
    <property type="term" value="F:phosphorelay sensor kinase activity"/>
    <property type="evidence" value="ECO:0007669"/>
    <property type="project" value="InterPro"/>
</dbReference>
<dbReference type="InterPro" id="IPR005467">
    <property type="entry name" value="His_kinase_dom"/>
</dbReference>
<evidence type="ECO:0000256" key="1">
    <source>
        <dbReference type="ARBA" id="ARBA00000085"/>
    </source>
</evidence>
<dbReference type="SMART" id="SM00304">
    <property type="entry name" value="HAMP"/>
    <property type="match status" value="1"/>
</dbReference>
<evidence type="ECO:0000259" key="11">
    <source>
        <dbReference type="PROSITE" id="PS50109"/>
    </source>
</evidence>
<feature type="transmembrane region" description="Helical" evidence="10">
    <location>
        <begin position="14"/>
        <end position="35"/>
    </location>
</feature>
<keyword evidence="14" id="KW-1185">Reference proteome</keyword>
<organism evidence="13 14">
    <name type="scientific">Edaphobacter modestus</name>
    <dbReference type="NCBI Taxonomy" id="388466"/>
    <lineage>
        <taxon>Bacteria</taxon>
        <taxon>Pseudomonadati</taxon>
        <taxon>Acidobacteriota</taxon>
        <taxon>Terriglobia</taxon>
        <taxon>Terriglobales</taxon>
        <taxon>Acidobacteriaceae</taxon>
        <taxon>Edaphobacter</taxon>
    </lineage>
</organism>
<dbReference type="InterPro" id="IPR003661">
    <property type="entry name" value="HisK_dim/P_dom"/>
</dbReference>
<keyword evidence="10" id="KW-0472">Membrane</keyword>
<dbReference type="AlphaFoldDB" id="A0A4V6MFV9"/>
<dbReference type="InterPro" id="IPR050980">
    <property type="entry name" value="2C_sensor_his_kinase"/>
</dbReference>
<evidence type="ECO:0000259" key="12">
    <source>
        <dbReference type="PROSITE" id="PS50885"/>
    </source>
</evidence>
<dbReference type="InterPro" id="IPR036890">
    <property type="entry name" value="HATPase_C_sf"/>
</dbReference>
<comment type="catalytic activity">
    <reaction evidence="1">
        <text>ATP + protein L-histidine = ADP + protein N-phospho-L-histidine.</text>
        <dbReference type="EC" id="2.7.13.3"/>
    </reaction>
</comment>
<dbReference type="Gene3D" id="1.10.287.130">
    <property type="match status" value="1"/>
</dbReference>
<dbReference type="SUPFAM" id="SSF158472">
    <property type="entry name" value="HAMP domain-like"/>
    <property type="match status" value="1"/>
</dbReference>
<evidence type="ECO:0000256" key="6">
    <source>
        <dbReference type="ARBA" id="ARBA00022679"/>
    </source>
</evidence>
<evidence type="ECO:0000256" key="7">
    <source>
        <dbReference type="ARBA" id="ARBA00022741"/>
    </source>
</evidence>
<keyword evidence="10" id="KW-1133">Transmembrane helix</keyword>
<accession>A0A4V6MFV9</accession>
<evidence type="ECO:0000256" key="8">
    <source>
        <dbReference type="ARBA" id="ARBA00022777"/>
    </source>
</evidence>
<dbReference type="Proteomes" id="UP000292958">
    <property type="component" value="Unassembled WGS sequence"/>
</dbReference>
<dbReference type="CDD" id="cd00075">
    <property type="entry name" value="HATPase"/>
    <property type="match status" value="1"/>
</dbReference>
<dbReference type="SMART" id="SM00387">
    <property type="entry name" value="HATPase_c"/>
    <property type="match status" value="1"/>
</dbReference>
<evidence type="ECO:0000313" key="14">
    <source>
        <dbReference type="Proteomes" id="UP000292958"/>
    </source>
</evidence>
<evidence type="ECO:0000256" key="10">
    <source>
        <dbReference type="SAM" id="Phobius"/>
    </source>
</evidence>
<dbReference type="PRINTS" id="PR00344">
    <property type="entry name" value="BCTRLSENSOR"/>
</dbReference>
<dbReference type="PANTHER" id="PTHR44936">
    <property type="entry name" value="SENSOR PROTEIN CREC"/>
    <property type="match status" value="1"/>
</dbReference>
<proteinExistence type="predicted"/>
<keyword evidence="5" id="KW-0597">Phosphoprotein</keyword>
<feature type="transmembrane region" description="Helical" evidence="10">
    <location>
        <begin position="277"/>
        <end position="297"/>
    </location>
</feature>